<dbReference type="GO" id="GO:0003677">
    <property type="term" value="F:DNA binding"/>
    <property type="evidence" value="ECO:0007669"/>
    <property type="project" value="UniProtKB-KW"/>
</dbReference>
<dbReference type="SUPFAM" id="SSF53383">
    <property type="entry name" value="PLP-dependent transferases"/>
    <property type="match status" value="1"/>
</dbReference>
<dbReference type="InterPro" id="IPR036390">
    <property type="entry name" value="WH_DNA-bd_sf"/>
</dbReference>
<dbReference type="RefSeq" id="WP_093279479.1">
    <property type="nucleotide sequence ID" value="NZ_FNDD01000054.1"/>
</dbReference>
<evidence type="ECO:0000313" key="7">
    <source>
        <dbReference type="EMBL" id="SDI06901.1"/>
    </source>
</evidence>
<evidence type="ECO:0000256" key="5">
    <source>
        <dbReference type="ARBA" id="ARBA00023163"/>
    </source>
</evidence>
<dbReference type="CDD" id="cd00609">
    <property type="entry name" value="AAT_like"/>
    <property type="match status" value="1"/>
</dbReference>
<dbReference type="SMART" id="SM00345">
    <property type="entry name" value="HTH_GNTR"/>
    <property type="match status" value="1"/>
</dbReference>
<dbReference type="SUPFAM" id="SSF46785">
    <property type="entry name" value="Winged helix' DNA-binding domain"/>
    <property type="match status" value="1"/>
</dbReference>
<dbReference type="InterPro" id="IPR036388">
    <property type="entry name" value="WH-like_DNA-bd_sf"/>
</dbReference>
<dbReference type="Proteomes" id="UP000198854">
    <property type="component" value="Unassembled WGS sequence"/>
</dbReference>
<reference evidence="7 8" key="1">
    <citation type="submission" date="2016-10" db="EMBL/GenBank/DDBJ databases">
        <authorList>
            <person name="de Groot N.N."/>
        </authorList>
    </citation>
    <scope>NUCLEOTIDE SEQUENCE [LARGE SCALE GENOMIC DNA]</scope>
    <source>
        <strain evidence="7 8">CGMCC 1.10228</strain>
    </source>
</reference>
<evidence type="ECO:0000259" key="6">
    <source>
        <dbReference type="PROSITE" id="PS50949"/>
    </source>
</evidence>
<dbReference type="InterPro" id="IPR015424">
    <property type="entry name" value="PyrdxlP-dep_Trfase"/>
</dbReference>
<dbReference type="Pfam" id="PF00392">
    <property type="entry name" value="GntR"/>
    <property type="match status" value="1"/>
</dbReference>
<keyword evidence="4" id="KW-0238">DNA-binding</keyword>
<dbReference type="GO" id="GO:0003700">
    <property type="term" value="F:DNA-binding transcription factor activity"/>
    <property type="evidence" value="ECO:0007669"/>
    <property type="project" value="InterPro"/>
</dbReference>
<evidence type="ECO:0000256" key="3">
    <source>
        <dbReference type="ARBA" id="ARBA00023015"/>
    </source>
</evidence>
<dbReference type="InterPro" id="IPR015422">
    <property type="entry name" value="PyrdxlP-dep_Trfase_small"/>
</dbReference>
<organism evidence="7 8">
    <name type="scientific">Vibrio xiamenensis</name>
    <dbReference type="NCBI Taxonomy" id="861298"/>
    <lineage>
        <taxon>Bacteria</taxon>
        <taxon>Pseudomonadati</taxon>
        <taxon>Pseudomonadota</taxon>
        <taxon>Gammaproteobacteria</taxon>
        <taxon>Vibrionales</taxon>
        <taxon>Vibrionaceae</taxon>
        <taxon>Vibrio</taxon>
    </lineage>
</organism>
<dbReference type="PROSITE" id="PS50949">
    <property type="entry name" value="HTH_GNTR"/>
    <property type="match status" value="1"/>
</dbReference>
<keyword evidence="2" id="KW-0663">Pyridoxal phosphate</keyword>
<gene>
    <name evidence="7" type="ORF">SAMN04488136_15412</name>
</gene>
<dbReference type="PANTHER" id="PTHR46577:SF2">
    <property type="entry name" value="TRANSCRIPTIONAL REGULATORY PROTEIN"/>
    <property type="match status" value="1"/>
</dbReference>
<keyword evidence="5" id="KW-0804">Transcription</keyword>
<dbReference type="Gene3D" id="1.10.10.10">
    <property type="entry name" value="Winged helix-like DNA-binding domain superfamily/Winged helix DNA-binding domain"/>
    <property type="match status" value="1"/>
</dbReference>
<sequence length="457" mass="50576">MSKYQRIAQRFIKDIQSGVLPPGSRMPSLRQLSQLHSVSLTTAVSCYQELESMGWVESRPQAGFFVKGHGATLQTPTWASFQSQVQTPSTPQPSSPLSGPLGMSRLELDDSAVEQLNKSFRRGIRLSQPSLGEYPAPQGELRLRNALAEHFSANGWQLSSSDLLITHGCLDAVRKALEATTQPGDSVAISSPCYNGLLTLLSELKRNIVEIPSHQDGVDLTQLEQHLKTNKIQAGLFCTTYMNPQGITMSTKQKQRLAELANQYQVPIIEDDIYLELGHQSEAMLPASYFDTDGYMIWCGSVSKTLSPSLRLGWCRPGRYLASMLGKDYGVAVAMQYALADFIQSGHYGKHLKRAQQRLNVTKQRYLNYLATALPANARVSQPSGGLVLWIQIPGLDAPTLMADAKQQKLDVRGGHQFTASTRYRDCLRINIGYEFDKVASQLACLMTLIEQHIGAR</sequence>
<dbReference type="InterPro" id="IPR000524">
    <property type="entry name" value="Tscrpt_reg_HTH_GntR"/>
</dbReference>
<evidence type="ECO:0000256" key="2">
    <source>
        <dbReference type="ARBA" id="ARBA00022898"/>
    </source>
</evidence>
<dbReference type="Gene3D" id="3.40.640.10">
    <property type="entry name" value="Type I PLP-dependent aspartate aminotransferase-like (Major domain)"/>
    <property type="match status" value="1"/>
</dbReference>
<comment type="similarity">
    <text evidence="1">In the C-terminal section; belongs to the class-I pyridoxal-phosphate-dependent aminotransferase family.</text>
</comment>
<dbReference type="InterPro" id="IPR004839">
    <property type="entry name" value="Aminotransferase_I/II_large"/>
</dbReference>
<dbReference type="Pfam" id="PF00155">
    <property type="entry name" value="Aminotran_1_2"/>
    <property type="match status" value="1"/>
</dbReference>
<feature type="domain" description="HTH gntR-type" evidence="6">
    <location>
        <begin position="1"/>
        <end position="69"/>
    </location>
</feature>
<dbReference type="EMBL" id="FNDD01000054">
    <property type="protein sequence ID" value="SDI06901.1"/>
    <property type="molecule type" value="Genomic_DNA"/>
</dbReference>
<evidence type="ECO:0000256" key="4">
    <source>
        <dbReference type="ARBA" id="ARBA00023125"/>
    </source>
</evidence>
<keyword evidence="3" id="KW-0805">Transcription regulation</keyword>
<dbReference type="AlphaFoldDB" id="A0A1G8HK65"/>
<proteinExistence type="inferred from homology"/>
<protein>
    <submittedName>
        <fullName evidence="7">Transcriptional regulator, GntR family</fullName>
    </submittedName>
</protein>
<keyword evidence="8" id="KW-1185">Reference proteome</keyword>
<accession>A0A1G8HK65</accession>
<evidence type="ECO:0000313" key="8">
    <source>
        <dbReference type="Proteomes" id="UP000198854"/>
    </source>
</evidence>
<dbReference type="Gene3D" id="3.90.1150.10">
    <property type="entry name" value="Aspartate Aminotransferase, domain 1"/>
    <property type="match status" value="1"/>
</dbReference>
<dbReference type="PANTHER" id="PTHR46577">
    <property type="entry name" value="HTH-TYPE TRANSCRIPTIONAL REGULATORY PROTEIN GABR"/>
    <property type="match status" value="1"/>
</dbReference>
<dbReference type="STRING" id="861298.SAMN04488136_15412"/>
<dbReference type="InterPro" id="IPR051446">
    <property type="entry name" value="HTH_trans_reg/aminotransferase"/>
</dbReference>
<dbReference type="OrthoDB" id="9804020at2"/>
<dbReference type="CDD" id="cd07377">
    <property type="entry name" value="WHTH_GntR"/>
    <property type="match status" value="1"/>
</dbReference>
<evidence type="ECO:0000256" key="1">
    <source>
        <dbReference type="ARBA" id="ARBA00005384"/>
    </source>
</evidence>
<dbReference type="GO" id="GO:0030170">
    <property type="term" value="F:pyridoxal phosphate binding"/>
    <property type="evidence" value="ECO:0007669"/>
    <property type="project" value="InterPro"/>
</dbReference>
<dbReference type="InterPro" id="IPR015421">
    <property type="entry name" value="PyrdxlP-dep_Trfase_major"/>
</dbReference>
<name>A0A1G8HK65_9VIBR</name>